<evidence type="ECO:0000313" key="2">
    <source>
        <dbReference type="Proteomes" id="UP000675284"/>
    </source>
</evidence>
<name>A0A941E1R4_9BACI</name>
<evidence type="ECO:0000313" key="1">
    <source>
        <dbReference type="EMBL" id="MBR7798133.1"/>
    </source>
</evidence>
<dbReference type="RefSeq" id="WP_166530970.1">
    <property type="nucleotide sequence ID" value="NZ_JAGSOT010000091.1"/>
</dbReference>
<comment type="caution">
    <text evidence="1">The sequence shown here is derived from an EMBL/GenBank/DDBJ whole genome shotgun (WGS) entry which is preliminary data.</text>
</comment>
<proteinExistence type="predicted"/>
<dbReference type="Proteomes" id="UP000675284">
    <property type="component" value="Unassembled WGS sequence"/>
</dbReference>
<reference evidence="1" key="1">
    <citation type="submission" date="2021-04" db="EMBL/GenBank/DDBJ databases">
        <title>Isolation and polyphasic classification of algal microorganism.</title>
        <authorList>
            <person name="Wang S."/>
        </authorList>
    </citation>
    <scope>NUCLEOTIDE SEQUENCE</scope>
    <source>
        <strain evidence="1">720a</strain>
    </source>
</reference>
<keyword evidence="2" id="KW-1185">Reference proteome</keyword>
<organism evidence="1 2">
    <name type="scientific">Virgibacillus salarius</name>
    <dbReference type="NCBI Taxonomy" id="447199"/>
    <lineage>
        <taxon>Bacteria</taxon>
        <taxon>Bacillati</taxon>
        <taxon>Bacillota</taxon>
        <taxon>Bacilli</taxon>
        <taxon>Bacillales</taxon>
        <taxon>Bacillaceae</taxon>
        <taxon>Virgibacillus</taxon>
    </lineage>
</organism>
<sequence>MKKPKSAYGHAPNQDQCHNDPAVVDNVICSKEVKKVADLDIPPCLITYPY</sequence>
<gene>
    <name evidence="1" type="ORF">KCX74_19125</name>
</gene>
<protein>
    <submittedName>
        <fullName evidence="1">Uncharacterized protein</fullName>
    </submittedName>
</protein>
<dbReference type="AlphaFoldDB" id="A0A941E1R4"/>
<accession>A0A941E1R4</accession>
<dbReference type="EMBL" id="JAGSOT010000091">
    <property type="protein sequence ID" value="MBR7798133.1"/>
    <property type="molecule type" value="Genomic_DNA"/>
</dbReference>